<protein>
    <submittedName>
        <fullName evidence="11">M13 family metallopeptidase</fullName>
    </submittedName>
</protein>
<feature type="domain" description="Peptidase M13 N-terminal" evidence="10">
    <location>
        <begin position="47"/>
        <end position="426"/>
    </location>
</feature>
<dbReference type="AlphaFoldDB" id="A0A9D1X8A2"/>
<dbReference type="GO" id="GO:0016485">
    <property type="term" value="P:protein processing"/>
    <property type="evidence" value="ECO:0007669"/>
    <property type="project" value="TreeGrafter"/>
</dbReference>
<dbReference type="InterPro" id="IPR008753">
    <property type="entry name" value="Peptidase_M13_N"/>
</dbReference>
<evidence type="ECO:0000256" key="2">
    <source>
        <dbReference type="ARBA" id="ARBA00007357"/>
    </source>
</evidence>
<dbReference type="Gene3D" id="3.40.390.10">
    <property type="entry name" value="Collagenase (Catalytic Domain)"/>
    <property type="match status" value="1"/>
</dbReference>
<keyword evidence="8" id="KW-0732">Signal</keyword>
<dbReference type="CDD" id="cd08662">
    <property type="entry name" value="M13"/>
    <property type="match status" value="1"/>
</dbReference>
<evidence type="ECO:0000256" key="1">
    <source>
        <dbReference type="ARBA" id="ARBA00001947"/>
    </source>
</evidence>
<dbReference type="PROSITE" id="PS51257">
    <property type="entry name" value="PROKAR_LIPOPROTEIN"/>
    <property type="match status" value="1"/>
</dbReference>
<keyword evidence="5" id="KW-0378">Hydrolase</keyword>
<dbReference type="InterPro" id="IPR018497">
    <property type="entry name" value="Peptidase_M13_C"/>
</dbReference>
<dbReference type="PROSITE" id="PS51885">
    <property type="entry name" value="NEPRILYSIN"/>
    <property type="match status" value="1"/>
</dbReference>
<evidence type="ECO:0000256" key="4">
    <source>
        <dbReference type="ARBA" id="ARBA00022723"/>
    </source>
</evidence>
<dbReference type="Proteomes" id="UP000886740">
    <property type="component" value="Unassembled WGS sequence"/>
</dbReference>
<keyword evidence="6" id="KW-0862">Zinc</keyword>
<evidence type="ECO:0000259" key="10">
    <source>
        <dbReference type="Pfam" id="PF05649"/>
    </source>
</evidence>
<comment type="similarity">
    <text evidence="2">Belongs to the peptidase M13 family.</text>
</comment>
<evidence type="ECO:0000256" key="8">
    <source>
        <dbReference type="SAM" id="SignalP"/>
    </source>
</evidence>
<dbReference type="InterPro" id="IPR042089">
    <property type="entry name" value="Peptidase_M13_dom_2"/>
</dbReference>
<evidence type="ECO:0000256" key="3">
    <source>
        <dbReference type="ARBA" id="ARBA00022670"/>
    </source>
</evidence>
<reference evidence="11" key="2">
    <citation type="submission" date="2021-04" db="EMBL/GenBank/DDBJ databases">
        <authorList>
            <person name="Gilroy R."/>
        </authorList>
    </citation>
    <scope>NUCLEOTIDE SEQUENCE</scope>
    <source>
        <strain evidence="11">ChiGjej6B6-14162</strain>
    </source>
</reference>
<accession>A0A9D1X8A2</accession>
<sequence length="683" mass="77208">MKKRNLFPLLAAGVVALASCNGPAKESSEATRVAAINPANMDTTVAPGTDFYRYACGGWIKNNPLKPEYARFGTFDQLRDNSQEQLRTLVDDLSKAAQQPGSVGEKISLLYSMGLDSVKLNEDGYAPIKEEMERINGLTTKADVTRMVAELQKEGMSPFFSLFVYADEKNSSMNIVQLYQSGLAMGDRDYYLLKDEASEKIRESYKQYINKLFTLAKCSPEQAEVATDAVLKVENAIAENSYSREELRDSEKNYNKMSYEDFKKMGSPLDWDIYFEAMGLSGIQELDAKQVNYFKALDKIMSTTTVDEQKCYLAFNLLDAAANYLSDDFVDASFDFYGKVMSGKEEQQPRWKRSLNTVNGALGEAVGEMYVAKYFPPASKERMITLVNNLKTALGERINALEWMGDSTKLKALEKLNAFTVKIGYPDKWRDYSGLEIKNDSYWANVRRSNLFEMEYQLADAGKPVDKTRWLMTPQTVNAYYNPSTNEICFPAAILQPPFFNPEADDAVNYGAIGVVIGHEMTHGFDDQGRNYDKDGNLRSWWTDEDAKRFTERADILVKQYDAIIVADSVHANGRFTLGENIADQGGLLIAYQAYKNSLAGKEAPAPIDGFTDDQRFYLGYATLWGQNIRKEEILRLTKMDPHSLGEWRVNAAVRNLDTFYKAFDIKEGDPMYMAPEDRVNIW</sequence>
<evidence type="ECO:0000256" key="7">
    <source>
        <dbReference type="ARBA" id="ARBA00023049"/>
    </source>
</evidence>
<evidence type="ECO:0000256" key="6">
    <source>
        <dbReference type="ARBA" id="ARBA00022833"/>
    </source>
</evidence>
<dbReference type="PRINTS" id="PR00786">
    <property type="entry name" value="NEPRILYSIN"/>
</dbReference>
<organism evidence="11 12">
    <name type="scientific">Candidatus Parabacteroides intestinipullorum</name>
    <dbReference type="NCBI Taxonomy" id="2838723"/>
    <lineage>
        <taxon>Bacteria</taxon>
        <taxon>Pseudomonadati</taxon>
        <taxon>Bacteroidota</taxon>
        <taxon>Bacteroidia</taxon>
        <taxon>Bacteroidales</taxon>
        <taxon>Tannerellaceae</taxon>
        <taxon>Parabacteroides</taxon>
    </lineage>
</organism>
<feature type="chain" id="PRO_5038339618" evidence="8">
    <location>
        <begin position="25"/>
        <end position="683"/>
    </location>
</feature>
<dbReference type="PANTHER" id="PTHR11733:SF167">
    <property type="entry name" value="FI17812P1-RELATED"/>
    <property type="match status" value="1"/>
</dbReference>
<dbReference type="InterPro" id="IPR024079">
    <property type="entry name" value="MetalloPept_cat_dom_sf"/>
</dbReference>
<dbReference type="PANTHER" id="PTHR11733">
    <property type="entry name" value="ZINC METALLOPROTEASE FAMILY M13 NEPRILYSIN-RELATED"/>
    <property type="match status" value="1"/>
</dbReference>
<dbReference type="GO" id="GO:0046872">
    <property type="term" value="F:metal ion binding"/>
    <property type="evidence" value="ECO:0007669"/>
    <property type="project" value="UniProtKB-KW"/>
</dbReference>
<name>A0A9D1X8A2_9BACT</name>
<dbReference type="SUPFAM" id="SSF55486">
    <property type="entry name" value="Metalloproteases ('zincins'), catalytic domain"/>
    <property type="match status" value="1"/>
</dbReference>
<reference evidence="11" key="1">
    <citation type="journal article" date="2021" name="PeerJ">
        <title>Extensive microbial diversity within the chicken gut microbiome revealed by metagenomics and culture.</title>
        <authorList>
            <person name="Gilroy R."/>
            <person name="Ravi A."/>
            <person name="Getino M."/>
            <person name="Pursley I."/>
            <person name="Horton D.L."/>
            <person name="Alikhan N.F."/>
            <person name="Baker D."/>
            <person name="Gharbi K."/>
            <person name="Hall N."/>
            <person name="Watson M."/>
            <person name="Adriaenssens E.M."/>
            <person name="Foster-Nyarko E."/>
            <person name="Jarju S."/>
            <person name="Secka A."/>
            <person name="Antonio M."/>
            <person name="Oren A."/>
            <person name="Chaudhuri R.R."/>
            <person name="La Ragione R."/>
            <person name="Hildebrand F."/>
            <person name="Pallen M.J."/>
        </authorList>
    </citation>
    <scope>NUCLEOTIDE SEQUENCE</scope>
    <source>
        <strain evidence="11">ChiGjej6B6-14162</strain>
    </source>
</reference>
<keyword evidence="4" id="KW-0479">Metal-binding</keyword>
<dbReference type="Pfam" id="PF05649">
    <property type="entry name" value="Peptidase_M13_N"/>
    <property type="match status" value="1"/>
</dbReference>
<dbReference type="GO" id="GO:0005886">
    <property type="term" value="C:plasma membrane"/>
    <property type="evidence" value="ECO:0007669"/>
    <property type="project" value="TreeGrafter"/>
</dbReference>
<proteinExistence type="inferred from homology"/>
<dbReference type="EMBL" id="DXEL01000040">
    <property type="protein sequence ID" value="HIX74430.1"/>
    <property type="molecule type" value="Genomic_DNA"/>
</dbReference>
<keyword evidence="3" id="KW-0645">Protease</keyword>
<comment type="caution">
    <text evidence="11">The sequence shown here is derived from an EMBL/GenBank/DDBJ whole genome shotgun (WGS) entry which is preliminary data.</text>
</comment>
<gene>
    <name evidence="11" type="ORF">H9977_05295</name>
</gene>
<dbReference type="InterPro" id="IPR000718">
    <property type="entry name" value="Peptidase_M13"/>
</dbReference>
<evidence type="ECO:0000313" key="11">
    <source>
        <dbReference type="EMBL" id="HIX74430.1"/>
    </source>
</evidence>
<keyword evidence="7" id="KW-0482">Metalloprotease</keyword>
<dbReference type="Gene3D" id="1.10.1380.10">
    <property type="entry name" value="Neutral endopeptidase , domain2"/>
    <property type="match status" value="1"/>
</dbReference>
<evidence type="ECO:0000256" key="5">
    <source>
        <dbReference type="ARBA" id="ARBA00022801"/>
    </source>
</evidence>
<evidence type="ECO:0000313" key="12">
    <source>
        <dbReference type="Proteomes" id="UP000886740"/>
    </source>
</evidence>
<feature type="signal peptide" evidence="8">
    <location>
        <begin position="1"/>
        <end position="24"/>
    </location>
</feature>
<dbReference type="Pfam" id="PF01431">
    <property type="entry name" value="Peptidase_M13"/>
    <property type="match status" value="1"/>
</dbReference>
<dbReference type="GO" id="GO:0004222">
    <property type="term" value="F:metalloendopeptidase activity"/>
    <property type="evidence" value="ECO:0007669"/>
    <property type="project" value="InterPro"/>
</dbReference>
<evidence type="ECO:0000259" key="9">
    <source>
        <dbReference type="Pfam" id="PF01431"/>
    </source>
</evidence>
<comment type="cofactor">
    <cofactor evidence="1">
        <name>Zn(2+)</name>
        <dbReference type="ChEBI" id="CHEBI:29105"/>
    </cofactor>
</comment>
<feature type="domain" description="Peptidase M13 C-terminal" evidence="9">
    <location>
        <begin position="478"/>
        <end position="680"/>
    </location>
</feature>